<dbReference type="InterPro" id="IPR036526">
    <property type="entry name" value="C-N_Hydrolase_sf"/>
</dbReference>
<dbReference type="EC" id="3.5.1.111" evidence="2"/>
<evidence type="ECO:0000313" key="2">
    <source>
        <dbReference type="EMBL" id="KAA6319693.1"/>
    </source>
</evidence>
<dbReference type="Pfam" id="PF00795">
    <property type="entry name" value="CN_hydrolase"/>
    <property type="match status" value="1"/>
</dbReference>
<dbReference type="InterPro" id="IPR003010">
    <property type="entry name" value="C-N_Hydrolase"/>
</dbReference>
<proteinExistence type="predicted"/>
<comment type="caution">
    <text evidence="2">The sequence shown here is derived from an EMBL/GenBank/DDBJ whole genome shotgun (WGS) entry which is preliminary data.</text>
</comment>
<dbReference type="GO" id="GO:0106008">
    <property type="term" value="F:2-oxoglutaramate amidase activity"/>
    <property type="evidence" value="ECO:0007669"/>
    <property type="project" value="UniProtKB-EC"/>
</dbReference>
<evidence type="ECO:0000259" key="1">
    <source>
        <dbReference type="PROSITE" id="PS50263"/>
    </source>
</evidence>
<dbReference type="EMBL" id="SNRY01003802">
    <property type="protein sequence ID" value="KAA6319693.1"/>
    <property type="molecule type" value="Genomic_DNA"/>
</dbReference>
<name>A0A5J4QGK5_9ZZZZ</name>
<dbReference type="SUPFAM" id="SSF56317">
    <property type="entry name" value="Carbon-nitrogen hydrolase"/>
    <property type="match status" value="1"/>
</dbReference>
<organism evidence="2">
    <name type="scientific">termite gut metagenome</name>
    <dbReference type="NCBI Taxonomy" id="433724"/>
    <lineage>
        <taxon>unclassified sequences</taxon>
        <taxon>metagenomes</taxon>
        <taxon>organismal metagenomes</taxon>
    </lineage>
</organism>
<dbReference type="AlphaFoldDB" id="A0A5J4QGK5"/>
<dbReference type="PANTHER" id="PTHR47799">
    <property type="entry name" value="OMEGA-AMIDASE YAFV"/>
    <property type="match status" value="1"/>
</dbReference>
<dbReference type="InterPro" id="IPR052737">
    <property type="entry name" value="Omega-amidase_YafV"/>
</dbReference>
<sequence>MVCYDLRFPVWSRNVNNEYDLLIYVANWPSSRRQVWDTLLQARAIENLSYVCGVNRIGTDGGMLHYDGGSAVYSPQGEKLTALPDEKEGIETLSLDLSSLRTFRKKCAVWKDADPFTILS</sequence>
<reference evidence="2" key="1">
    <citation type="submission" date="2019-03" db="EMBL/GenBank/DDBJ databases">
        <title>Single cell metagenomics reveals metabolic interactions within the superorganism composed of flagellate Streblomastix strix and complex community of Bacteroidetes bacteria on its surface.</title>
        <authorList>
            <person name="Treitli S.C."/>
            <person name="Kolisko M."/>
            <person name="Husnik F."/>
            <person name="Keeling P."/>
            <person name="Hampl V."/>
        </authorList>
    </citation>
    <scope>NUCLEOTIDE SEQUENCE</scope>
    <source>
        <strain evidence="2">STM</strain>
    </source>
</reference>
<dbReference type="PANTHER" id="PTHR47799:SF1">
    <property type="entry name" value="OMEGA-AMIDASE YAFV"/>
    <property type="match status" value="1"/>
</dbReference>
<accession>A0A5J4QGK5</accession>
<gene>
    <name evidence="2" type="ORF">EZS27_030446</name>
</gene>
<protein>
    <submittedName>
        <fullName evidence="2">2-oxoglutaramate amidase</fullName>
        <ecNumber evidence="2">3.5.1.111</ecNumber>
    </submittedName>
</protein>
<feature type="domain" description="CN hydrolase" evidence="1">
    <location>
        <begin position="1"/>
        <end position="97"/>
    </location>
</feature>
<dbReference type="PROSITE" id="PS50263">
    <property type="entry name" value="CN_HYDROLASE"/>
    <property type="match status" value="1"/>
</dbReference>
<dbReference type="GO" id="GO:0050152">
    <property type="term" value="F:omega-amidase activity"/>
    <property type="evidence" value="ECO:0007669"/>
    <property type="project" value="TreeGrafter"/>
</dbReference>
<dbReference type="Gene3D" id="3.60.110.10">
    <property type="entry name" value="Carbon-nitrogen hydrolase"/>
    <property type="match status" value="1"/>
</dbReference>
<keyword evidence="2" id="KW-0378">Hydrolase</keyword>